<keyword evidence="3" id="KW-1185">Reference proteome</keyword>
<dbReference type="KEGG" id="mico:GDR74_12765"/>
<proteinExistence type="predicted"/>
<evidence type="ECO:0000313" key="3">
    <source>
        <dbReference type="Proteomes" id="UP000325614"/>
    </source>
</evidence>
<evidence type="ECO:0000256" key="1">
    <source>
        <dbReference type="SAM" id="SignalP"/>
    </source>
</evidence>
<accession>A0A5P9JY14</accession>
<dbReference type="EMBL" id="CP045423">
    <property type="protein sequence ID" value="QFU17021.1"/>
    <property type="molecule type" value="Genomic_DNA"/>
</dbReference>
<keyword evidence="1" id="KW-0732">Signal</keyword>
<gene>
    <name evidence="2" type="ORF">GDR74_12765</name>
</gene>
<evidence type="ECO:0000313" key="2">
    <source>
        <dbReference type="EMBL" id="QFU17021.1"/>
    </source>
</evidence>
<feature type="chain" id="PRO_5024933919" evidence="1">
    <location>
        <begin position="21"/>
        <end position="109"/>
    </location>
</feature>
<reference evidence="2 3" key="1">
    <citation type="submission" date="2019-10" db="EMBL/GenBank/DDBJ databases">
        <title>Isolation, Identification of Microvirga thermotolerans HR1, a novel thermophilic bacterium and Comparative Genomics of the genus Microvirga.</title>
        <authorList>
            <person name="Li J."/>
            <person name="Zhang W."/>
            <person name="Lin M."/>
            <person name="Wang J."/>
        </authorList>
    </citation>
    <scope>NUCLEOTIDE SEQUENCE [LARGE SCALE GENOMIC DNA]</scope>
    <source>
        <strain evidence="2 3">HR1</strain>
    </source>
</reference>
<dbReference type="RefSeq" id="WP_152586657.1">
    <property type="nucleotide sequence ID" value="NZ_CP045423.1"/>
</dbReference>
<organism evidence="2 3">
    <name type="scientific">Microvirga thermotolerans</name>
    <dbReference type="NCBI Taxonomy" id="2651334"/>
    <lineage>
        <taxon>Bacteria</taxon>
        <taxon>Pseudomonadati</taxon>
        <taxon>Pseudomonadota</taxon>
        <taxon>Alphaproteobacteria</taxon>
        <taxon>Hyphomicrobiales</taxon>
        <taxon>Methylobacteriaceae</taxon>
        <taxon>Microvirga</taxon>
    </lineage>
</organism>
<protein>
    <submittedName>
        <fullName evidence="2">Uncharacterized protein</fullName>
    </submittedName>
</protein>
<dbReference type="AlphaFoldDB" id="A0A5P9JY14"/>
<dbReference type="Proteomes" id="UP000325614">
    <property type="component" value="Chromosome"/>
</dbReference>
<name>A0A5P9JY14_9HYPH</name>
<feature type="signal peptide" evidence="1">
    <location>
        <begin position="1"/>
        <end position="20"/>
    </location>
</feature>
<sequence>MRRAYAMLGLGTAMFVGATASLTLLPNGTQASSTEATFIVPAADGYGVAECLVSGKACGQVVADTWCEAQGYARAASFRQTAPDEVTGAVQKVALETKELRPIAITCTN</sequence>